<organism evidence="6 7">
    <name type="scientific">Hydrocarboniclastica marina</name>
    <dbReference type="NCBI Taxonomy" id="2259620"/>
    <lineage>
        <taxon>Bacteria</taxon>
        <taxon>Pseudomonadati</taxon>
        <taxon>Pseudomonadota</taxon>
        <taxon>Gammaproteobacteria</taxon>
        <taxon>Alteromonadales</taxon>
        <taxon>Alteromonadaceae</taxon>
        <taxon>Hydrocarboniclastica</taxon>
    </lineage>
</organism>
<protein>
    <submittedName>
        <fullName evidence="6">Co-chaperone YbbN</fullName>
    </submittedName>
</protein>
<dbReference type="KEGG" id="hmi:soil367_13635"/>
<dbReference type="Gene3D" id="1.25.40.10">
    <property type="entry name" value="Tetratricopeptide repeat domain"/>
    <property type="match status" value="2"/>
</dbReference>
<dbReference type="InterPro" id="IPR011990">
    <property type="entry name" value="TPR-like_helical_dom_sf"/>
</dbReference>
<dbReference type="AlphaFoldDB" id="A0A4V1D8Z3"/>
<dbReference type="PROSITE" id="PS00194">
    <property type="entry name" value="THIOREDOXIN_1"/>
    <property type="match status" value="1"/>
</dbReference>
<dbReference type="Gene3D" id="3.40.30.10">
    <property type="entry name" value="Glutaredoxin"/>
    <property type="match status" value="1"/>
</dbReference>
<dbReference type="Proteomes" id="UP000298049">
    <property type="component" value="Chromosome"/>
</dbReference>
<dbReference type="InterPro" id="IPR036249">
    <property type="entry name" value="Thioredoxin-like_sf"/>
</dbReference>
<dbReference type="GO" id="GO:0006950">
    <property type="term" value="P:response to stress"/>
    <property type="evidence" value="ECO:0007669"/>
    <property type="project" value="UniProtKB-ARBA"/>
</dbReference>
<dbReference type="GO" id="GO:0015035">
    <property type="term" value="F:protein-disulfide reductase activity"/>
    <property type="evidence" value="ECO:0007669"/>
    <property type="project" value="TreeGrafter"/>
</dbReference>
<evidence type="ECO:0000256" key="3">
    <source>
        <dbReference type="ARBA" id="ARBA00023157"/>
    </source>
</evidence>
<dbReference type="PANTHER" id="PTHR45663:SF11">
    <property type="entry name" value="GEO12009P1"/>
    <property type="match status" value="1"/>
</dbReference>
<dbReference type="OrthoDB" id="9790390at2"/>
<feature type="domain" description="Thioredoxin" evidence="5">
    <location>
        <begin position="1"/>
        <end position="112"/>
    </location>
</feature>
<reference evidence="6 7" key="1">
    <citation type="submission" date="2018-07" db="EMBL/GenBank/DDBJ databases">
        <title>Marsedoiliclastica nanhaica gen. nov. sp. nov., a novel marine hydrocarbonoclastic bacterium isolated from an in-situ enriched hydrocarbon-degrading consortium in deep-sea sediment.</title>
        <authorList>
            <person name="Dong C."/>
            <person name="Ma T."/>
            <person name="Liu R."/>
            <person name="Shao Z."/>
        </authorList>
    </citation>
    <scope>NUCLEOTIDE SEQUENCE [LARGE SCALE GENOMIC DNA]</scope>
    <source>
        <strain evidence="7">soil36-7</strain>
    </source>
</reference>
<dbReference type="GO" id="GO:0005737">
    <property type="term" value="C:cytoplasm"/>
    <property type="evidence" value="ECO:0007669"/>
    <property type="project" value="TreeGrafter"/>
</dbReference>
<sequence length="286" mass="32123">MAETYVFDATLENFQTDVIDASSQVPVVVDVWAEWCAPCKQLMPILQKLADEFKGGFRLAKVNADEQQQLTAHLGVRSLPSVKIVKNGQLVDEFSGVIPESEIRAKLEPHIDKPPMSPRDQAKTLWEEGQLDQALALLTEINQANPEDKAVLIDIALIKVEQGEVAEARVILEGLPKEETFNAHARQLAARIKFAERAGQLPPVAELQARIEADPEDFEARYQLALHWVLKGENAKAMELILSLLRKDRNYADGAARATLVELFDLLGNDDPDVRQYRRKLFTLMY</sequence>
<keyword evidence="7" id="KW-1185">Reference proteome</keyword>
<dbReference type="SUPFAM" id="SSF48452">
    <property type="entry name" value="TPR-like"/>
    <property type="match status" value="1"/>
</dbReference>
<dbReference type="CDD" id="cd02956">
    <property type="entry name" value="ybbN"/>
    <property type="match status" value="1"/>
</dbReference>
<accession>A0A4V1D8Z3</accession>
<evidence type="ECO:0000259" key="5">
    <source>
        <dbReference type="PROSITE" id="PS51352"/>
    </source>
</evidence>
<dbReference type="Pfam" id="PF14559">
    <property type="entry name" value="TPR_19"/>
    <property type="match status" value="1"/>
</dbReference>
<dbReference type="PANTHER" id="PTHR45663">
    <property type="entry name" value="GEO12009P1"/>
    <property type="match status" value="1"/>
</dbReference>
<dbReference type="InterPro" id="IPR013766">
    <property type="entry name" value="Thioredoxin_domain"/>
</dbReference>
<name>A0A4V1D8Z3_9ALTE</name>
<evidence type="ECO:0000313" key="7">
    <source>
        <dbReference type="Proteomes" id="UP000298049"/>
    </source>
</evidence>
<dbReference type="Pfam" id="PF00085">
    <property type="entry name" value="Thioredoxin"/>
    <property type="match status" value="1"/>
</dbReference>
<evidence type="ECO:0000256" key="2">
    <source>
        <dbReference type="ARBA" id="ARBA00022982"/>
    </source>
</evidence>
<keyword evidence="4" id="KW-0676">Redox-active center</keyword>
<keyword evidence="3" id="KW-1015">Disulfide bond</keyword>
<dbReference type="RefSeq" id="WP_136549596.1">
    <property type="nucleotide sequence ID" value="NZ_CP031093.1"/>
</dbReference>
<evidence type="ECO:0000256" key="4">
    <source>
        <dbReference type="ARBA" id="ARBA00023284"/>
    </source>
</evidence>
<proteinExistence type="predicted"/>
<dbReference type="EMBL" id="CP031093">
    <property type="protein sequence ID" value="QCF26890.1"/>
    <property type="molecule type" value="Genomic_DNA"/>
</dbReference>
<dbReference type="SUPFAM" id="SSF52833">
    <property type="entry name" value="Thioredoxin-like"/>
    <property type="match status" value="1"/>
</dbReference>
<dbReference type="PROSITE" id="PS51352">
    <property type="entry name" value="THIOREDOXIN_2"/>
    <property type="match status" value="1"/>
</dbReference>
<keyword evidence="1" id="KW-0813">Transport</keyword>
<evidence type="ECO:0000256" key="1">
    <source>
        <dbReference type="ARBA" id="ARBA00022448"/>
    </source>
</evidence>
<gene>
    <name evidence="6" type="ORF">soil367_13635</name>
</gene>
<evidence type="ECO:0000313" key="6">
    <source>
        <dbReference type="EMBL" id="QCF26890.1"/>
    </source>
</evidence>
<dbReference type="InterPro" id="IPR017937">
    <property type="entry name" value="Thioredoxin_CS"/>
</dbReference>
<dbReference type="Pfam" id="PF14561">
    <property type="entry name" value="TPR_20"/>
    <property type="match status" value="1"/>
</dbReference>
<keyword evidence="2" id="KW-0249">Electron transport</keyword>